<dbReference type="SMART" id="SM00420">
    <property type="entry name" value="HTH_DEOR"/>
    <property type="match status" value="1"/>
</dbReference>
<dbReference type="PROSITE" id="PS00894">
    <property type="entry name" value="HTH_DEOR_1"/>
    <property type="match status" value="1"/>
</dbReference>
<keyword evidence="3" id="KW-0805">Transcription regulation</keyword>
<name>A0ABX0SF60_9ACTN</name>
<reference evidence="8 9" key="1">
    <citation type="submission" date="2020-02" db="EMBL/GenBank/DDBJ databases">
        <title>Sequencing the genomes of 1000 actinobacteria strains.</title>
        <authorList>
            <person name="Klenk H.-P."/>
        </authorList>
    </citation>
    <scope>NUCLEOTIDE SEQUENCE [LARGE SCALE GENOMIC DNA]</scope>
    <source>
        <strain evidence="8 9">DSM 19609</strain>
    </source>
</reference>
<keyword evidence="4" id="KW-0238">DNA-binding</keyword>
<dbReference type="PRINTS" id="PR00033">
    <property type="entry name" value="HTHASNC"/>
</dbReference>
<evidence type="ECO:0000256" key="1">
    <source>
        <dbReference type="ARBA" id="ARBA00021390"/>
    </source>
</evidence>
<dbReference type="SUPFAM" id="SSF100950">
    <property type="entry name" value="NagB/RpiA/CoA transferase-like"/>
    <property type="match status" value="1"/>
</dbReference>
<dbReference type="InterPro" id="IPR036388">
    <property type="entry name" value="WH-like_DNA-bd_sf"/>
</dbReference>
<comment type="caution">
    <text evidence="8">The sequence shown here is derived from an EMBL/GenBank/DDBJ whole genome shotgun (WGS) entry which is preliminary data.</text>
</comment>
<dbReference type="PANTHER" id="PTHR30363">
    <property type="entry name" value="HTH-TYPE TRANSCRIPTIONAL REGULATOR SRLR-RELATED"/>
    <property type="match status" value="1"/>
</dbReference>
<accession>A0ABX0SF60</accession>
<feature type="domain" description="HTH deoR-type" evidence="7">
    <location>
        <begin position="18"/>
        <end position="73"/>
    </location>
</feature>
<dbReference type="PRINTS" id="PR00037">
    <property type="entry name" value="HTHLACR"/>
</dbReference>
<dbReference type="CDD" id="cd00090">
    <property type="entry name" value="HTH_ARSR"/>
    <property type="match status" value="1"/>
</dbReference>
<dbReference type="Gene3D" id="1.10.10.10">
    <property type="entry name" value="Winged helix-like DNA-binding domain superfamily/Winged helix DNA-binding domain"/>
    <property type="match status" value="1"/>
</dbReference>
<evidence type="ECO:0000256" key="4">
    <source>
        <dbReference type="ARBA" id="ARBA00023125"/>
    </source>
</evidence>
<gene>
    <name evidence="8" type="ORF">FB473_001662</name>
</gene>
<evidence type="ECO:0000313" key="9">
    <source>
        <dbReference type="Proteomes" id="UP000749311"/>
    </source>
</evidence>
<evidence type="ECO:0000256" key="3">
    <source>
        <dbReference type="ARBA" id="ARBA00023015"/>
    </source>
</evidence>
<dbReference type="InterPro" id="IPR011991">
    <property type="entry name" value="ArsR-like_HTH"/>
</dbReference>
<keyword evidence="9" id="KW-1185">Reference proteome</keyword>
<dbReference type="SMART" id="SM01134">
    <property type="entry name" value="DeoRC"/>
    <property type="match status" value="1"/>
</dbReference>
<evidence type="ECO:0000256" key="2">
    <source>
        <dbReference type="ARBA" id="ARBA00022491"/>
    </source>
</evidence>
<organism evidence="8 9">
    <name type="scientific">Brooklawnia cerclae</name>
    <dbReference type="NCBI Taxonomy" id="349934"/>
    <lineage>
        <taxon>Bacteria</taxon>
        <taxon>Bacillati</taxon>
        <taxon>Actinomycetota</taxon>
        <taxon>Actinomycetes</taxon>
        <taxon>Propionibacteriales</taxon>
        <taxon>Propionibacteriaceae</taxon>
        <taxon>Brooklawnia</taxon>
    </lineage>
</organism>
<dbReference type="InterPro" id="IPR037171">
    <property type="entry name" value="NagB/RpiA_transferase-like"/>
</dbReference>
<dbReference type="Pfam" id="PF00455">
    <property type="entry name" value="DeoRC"/>
    <property type="match status" value="1"/>
</dbReference>
<evidence type="ECO:0000259" key="7">
    <source>
        <dbReference type="PROSITE" id="PS51000"/>
    </source>
</evidence>
<dbReference type="PROSITE" id="PS51000">
    <property type="entry name" value="HTH_DEOR_2"/>
    <property type="match status" value="1"/>
</dbReference>
<dbReference type="EMBL" id="JAAMOZ010000001">
    <property type="protein sequence ID" value="NIH57017.1"/>
    <property type="molecule type" value="Genomic_DNA"/>
</dbReference>
<dbReference type="InterPro" id="IPR050313">
    <property type="entry name" value="Carb_Metab_HTH_regulators"/>
</dbReference>
<dbReference type="Proteomes" id="UP000749311">
    <property type="component" value="Unassembled WGS sequence"/>
</dbReference>
<dbReference type="InterPro" id="IPR014036">
    <property type="entry name" value="DeoR-like_C"/>
</dbReference>
<evidence type="ECO:0000256" key="5">
    <source>
        <dbReference type="ARBA" id="ARBA00023163"/>
    </source>
</evidence>
<dbReference type="Pfam" id="PF08220">
    <property type="entry name" value="HTH_DeoR"/>
    <property type="match status" value="1"/>
</dbReference>
<dbReference type="PANTHER" id="PTHR30363:SF4">
    <property type="entry name" value="GLYCEROL-3-PHOSPHATE REGULON REPRESSOR"/>
    <property type="match status" value="1"/>
</dbReference>
<dbReference type="InterPro" id="IPR001034">
    <property type="entry name" value="DeoR_HTH"/>
</dbReference>
<keyword evidence="5" id="KW-0804">Transcription</keyword>
<evidence type="ECO:0000256" key="6">
    <source>
        <dbReference type="ARBA" id="ARBA00024937"/>
    </source>
</evidence>
<dbReference type="SUPFAM" id="SSF46785">
    <property type="entry name" value="Winged helix' DNA-binding domain"/>
    <property type="match status" value="1"/>
</dbReference>
<dbReference type="InterPro" id="IPR000485">
    <property type="entry name" value="AsnC-type_HTH_dom"/>
</dbReference>
<sequence>MSEHPLSGNVAKSVPVAPDDRRRALLGLVRAEGRLSVQQLSEHLGVSVETLRRDVRVLEDAGLLERVGGVVMPVESSSYETGLQFRSQRDLEEKRRICAEVVRRLGEAQTVFIDEGFHPLLLAQSLPEKRELVIVTASVPIAYHVADRPNLHVQLLGGRVRGNTLGTVGPSVEDALSQLHLDLAVIGANGVSDTGGMTTPDEAVAKVKRTAMGVSRRRLFMGAHHEFGVTAMVQFAKLTDFEAVVTGRELTAARARRFVDAGAALVRV</sequence>
<evidence type="ECO:0000313" key="8">
    <source>
        <dbReference type="EMBL" id="NIH57017.1"/>
    </source>
</evidence>
<dbReference type="RefSeq" id="WP_167166394.1">
    <property type="nucleotide sequence ID" value="NZ_BAAAOO010000015.1"/>
</dbReference>
<proteinExistence type="predicted"/>
<dbReference type="InterPro" id="IPR018356">
    <property type="entry name" value="Tscrpt_reg_HTH_DeoR_CS"/>
</dbReference>
<protein>
    <recommendedName>
        <fullName evidence="1">Lactose phosphotransferase system repressor</fullName>
    </recommendedName>
</protein>
<dbReference type="InterPro" id="IPR036390">
    <property type="entry name" value="WH_DNA-bd_sf"/>
</dbReference>
<keyword evidence="2" id="KW-0678">Repressor</keyword>
<comment type="function">
    <text evidence="6">Repressor of the lactose catabolism operon. Galactose-6-phosphate is the inducer.</text>
</comment>